<feature type="compositionally biased region" description="Basic and acidic residues" evidence="5">
    <location>
        <begin position="478"/>
        <end position="495"/>
    </location>
</feature>
<reference evidence="7" key="1">
    <citation type="journal article" date="2016" name="Insect Biochem. Mol. Biol.">
        <title>Multifaceted biological insights from a draft genome sequence of the tobacco hornworm moth, Manduca sexta.</title>
        <authorList>
            <person name="Kanost M.R."/>
            <person name="Arrese E.L."/>
            <person name="Cao X."/>
            <person name="Chen Y.R."/>
            <person name="Chellapilla S."/>
            <person name="Goldsmith M.R."/>
            <person name="Grosse-Wilde E."/>
            <person name="Heckel D.G."/>
            <person name="Herndon N."/>
            <person name="Jiang H."/>
            <person name="Papanicolaou A."/>
            <person name="Qu J."/>
            <person name="Soulages J.L."/>
            <person name="Vogel H."/>
            <person name="Walters J."/>
            <person name="Waterhouse R.M."/>
            <person name="Ahn S.J."/>
            <person name="Almeida F.C."/>
            <person name="An C."/>
            <person name="Aqrawi P."/>
            <person name="Bretschneider A."/>
            <person name="Bryant W.B."/>
            <person name="Bucks S."/>
            <person name="Chao H."/>
            <person name="Chevignon G."/>
            <person name="Christen J.M."/>
            <person name="Clarke D.F."/>
            <person name="Dittmer N.T."/>
            <person name="Ferguson L.C.F."/>
            <person name="Garavelou S."/>
            <person name="Gordon K.H.J."/>
            <person name="Gunaratna R.T."/>
            <person name="Han Y."/>
            <person name="Hauser F."/>
            <person name="He Y."/>
            <person name="Heidel-Fischer H."/>
            <person name="Hirsh A."/>
            <person name="Hu Y."/>
            <person name="Jiang H."/>
            <person name="Kalra D."/>
            <person name="Klinner C."/>
            <person name="Konig C."/>
            <person name="Kovar C."/>
            <person name="Kroll A.R."/>
            <person name="Kuwar S.S."/>
            <person name="Lee S.L."/>
            <person name="Lehman R."/>
            <person name="Li K."/>
            <person name="Li Z."/>
            <person name="Liang H."/>
            <person name="Lovelace S."/>
            <person name="Lu Z."/>
            <person name="Mansfield J.H."/>
            <person name="McCulloch K.J."/>
            <person name="Mathew T."/>
            <person name="Morton B."/>
            <person name="Muzny D.M."/>
            <person name="Neunemann D."/>
            <person name="Ongeri F."/>
            <person name="Pauchet Y."/>
            <person name="Pu L.L."/>
            <person name="Pyrousis I."/>
            <person name="Rao X.J."/>
            <person name="Redding A."/>
            <person name="Roesel C."/>
            <person name="Sanchez-Gracia A."/>
            <person name="Schaack S."/>
            <person name="Shukla A."/>
            <person name="Tetreau G."/>
            <person name="Wang Y."/>
            <person name="Xiong G.H."/>
            <person name="Traut W."/>
            <person name="Walsh T.K."/>
            <person name="Worley K.C."/>
            <person name="Wu D."/>
            <person name="Wu W."/>
            <person name="Wu Y.Q."/>
            <person name="Zhang X."/>
            <person name="Zou Z."/>
            <person name="Zucker H."/>
            <person name="Briscoe A.D."/>
            <person name="Burmester T."/>
            <person name="Clem R.J."/>
            <person name="Feyereisen R."/>
            <person name="Grimmelikhuijzen C.J.P."/>
            <person name="Hamodrakas S.J."/>
            <person name="Hansson B.S."/>
            <person name="Huguet E."/>
            <person name="Jermiin L.S."/>
            <person name="Lan Q."/>
            <person name="Lehman H.K."/>
            <person name="Lorenzen M."/>
            <person name="Merzendorfer H."/>
            <person name="Michalopoulos I."/>
            <person name="Morton D.B."/>
            <person name="Muthukrishnan S."/>
            <person name="Oakeshott J.G."/>
            <person name="Palmer W."/>
            <person name="Park Y."/>
            <person name="Passarelli A.L."/>
            <person name="Rozas J."/>
            <person name="Schwartz L.M."/>
            <person name="Smith W."/>
            <person name="Southgate A."/>
            <person name="Vilcinskas A."/>
            <person name="Vogt R."/>
            <person name="Wang P."/>
            <person name="Werren J."/>
            <person name="Yu X.Q."/>
            <person name="Zhou J.J."/>
            <person name="Brown S.J."/>
            <person name="Scherer S.E."/>
            <person name="Richards S."/>
            <person name="Blissard G.W."/>
        </authorList>
    </citation>
    <scope>NUCLEOTIDE SEQUENCE</scope>
</reference>
<evidence type="ECO:0000256" key="3">
    <source>
        <dbReference type="PROSITE-ProRule" id="PRU00339"/>
    </source>
</evidence>
<evidence type="ECO:0000313" key="7">
    <source>
        <dbReference type="EMBL" id="KAG6455000.1"/>
    </source>
</evidence>
<proteinExistence type="predicted"/>
<evidence type="ECO:0000313" key="8">
    <source>
        <dbReference type="Proteomes" id="UP000791440"/>
    </source>
</evidence>
<dbReference type="AlphaFoldDB" id="A0A922CPW1"/>
<dbReference type="GO" id="GO:0015629">
    <property type="term" value="C:actin cytoskeleton"/>
    <property type="evidence" value="ECO:0007669"/>
    <property type="project" value="TreeGrafter"/>
</dbReference>
<dbReference type="Proteomes" id="UP000791440">
    <property type="component" value="Unassembled WGS sequence"/>
</dbReference>
<dbReference type="InterPro" id="IPR013105">
    <property type="entry name" value="TPR_2"/>
</dbReference>
<evidence type="ECO:0000256" key="2">
    <source>
        <dbReference type="ARBA" id="ARBA00022803"/>
    </source>
</evidence>
<evidence type="ECO:0000256" key="4">
    <source>
        <dbReference type="SAM" id="Coils"/>
    </source>
</evidence>
<feature type="signal peptide" evidence="6">
    <location>
        <begin position="1"/>
        <end position="24"/>
    </location>
</feature>
<dbReference type="SMART" id="SM00028">
    <property type="entry name" value="TPR"/>
    <property type="match status" value="3"/>
</dbReference>
<organism evidence="7 8">
    <name type="scientific">Manduca sexta</name>
    <name type="common">Tobacco hawkmoth</name>
    <name type="synonym">Tobacco hornworm</name>
    <dbReference type="NCBI Taxonomy" id="7130"/>
    <lineage>
        <taxon>Eukaryota</taxon>
        <taxon>Metazoa</taxon>
        <taxon>Ecdysozoa</taxon>
        <taxon>Arthropoda</taxon>
        <taxon>Hexapoda</taxon>
        <taxon>Insecta</taxon>
        <taxon>Pterygota</taxon>
        <taxon>Neoptera</taxon>
        <taxon>Endopterygota</taxon>
        <taxon>Lepidoptera</taxon>
        <taxon>Glossata</taxon>
        <taxon>Ditrysia</taxon>
        <taxon>Bombycoidea</taxon>
        <taxon>Sphingidae</taxon>
        <taxon>Sphinginae</taxon>
        <taxon>Sphingini</taxon>
        <taxon>Manduca</taxon>
    </lineage>
</organism>
<dbReference type="GO" id="GO:0030041">
    <property type="term" value="P:actin filament polymerization"/>
    <property type="evidence" value="ECO:0007669"/>
    <property type="project" value="TreeGrafter"/>
</dbReference>
<dbReference type="EMBL" id="JH668480">
    <property type="protein sequence ID" value="KAG6455000.1"/>
    <property type="molecule type" value="Genomic_DNA"/>
</dbReference>
<keyword evidence="6" id="KW-0732">Signal</keyword>
<feature type="repeat" description="TPR" evidence="3">
    <location>
        <begin position="277"/>
        <end position="310"/>
    </location>
</feature>
<evidence type="ECO:0008006" key="9">
    <source>
        <dbReference type="Google" id="ProtNLM"/>
    </source>
</evidence>
<evidence type="ECO:0000256" key="1">
    <source>
        <dbReference type="ARBA" id="ARBA00022737"/>
    </source>
</evidence>
<keyword evidence="4" id="KW-0175">Coiled coil</keyword>
<dbReference type="InterPro" id="IPR052630">
    <property type="entry name" value="TTC17"/>
</dbReference>
<keyword evidence="8" id="KW-1185">Reference proteome</keyword>
<comment type="caution">
    <text evidence="7">The sequence shown here is derived from an EMBL/GenBank/DDBJ whole genome shotgun (WGS) entry which is preliminary data.</text>
</comment>
<gene>
    <name evidence="7" type="ORF">O3G_MSEX008981</name>
</gene>
<dbReference type="Pfam" id="PF07719">
    <property type="entry name" value="TPR_2"/>
    <property type="match status" value="1"/>
</dbReference>
<evidence type="ECO:0000256" key="6">
    <source>
        <dbReference type="SAM" id="SignalP"/>
    </source>
</evidence>
<feature type="chain" id="PRO_5037806903" description="Tetratricopeptide repeat protein 17" evidence="6">
    <location>
        <begin position="25"/>
        <end position="1023"/>
    </location>
</feature>
<protein>
    <recommendedName>
        <fullName evidence="9">Tetratricopeptide repeat protein 17</fullName>
    </recommendedName>
</protein>
<feature type="coiled-coil region" evidence="4">
    <location>
        <begin position="323"/>
        <end position="350"/>
    </location>
</feature>
<reference evidence="7" key="2">
    <citation type="submission" date="2020-12" db="EMBL/GenBank/DDBJ databases">
        <authorList>
            <person name="Kanost M."/>
        </authorList>
    </citation>
    <scope>NUCLEOTIDE SEQUENCE</scope>
</reference>
<feature type="region of interest" description="Disordered" evidence="5">
    <location>
        <begin position="468"/>
        <end position="495"/>
    </location>
</feature>
<name>A0A922CPW1_MANSE</name>
<dbReference type="PANTHER" id="PTHR16091">
    <property type="entry name" value="TTC17 PROTEIN"/>
    <property type="match status" value="1"/>
</dbReference>
<evidence type="ECO:0000256" key="5">
    <source>
        <dbReference type="SAM" id="MobiDB-lite"/>
    </source>
</evidence>
<keyword evidence="2 3" id="KW-0802">TPR repeat</keyword>
<sequence length="1023" mass="117330">MDAIKMKCLNILLLLSLCITNAQASTHWMVTETGLIQPRIDSPFEMARPYDLLAFLNQDTRWDNIINLYHDLQKRQQNIEKLWSDLEKAVDFSTILTLDKHCVKVGQLTSIDWYASFLEDGKSKGIADEEYMLHDNNYGDTDVPDCKKLSSLTFSMFTFEHLQGMIRRENLTASPELSLPEQIAPIMTVDPFGHWLATILRKNSSSWLHYNMASLYWRVRGNAPKAMECSRRAVHYAPREYKDVALLSMGSILHRSKMPEDALIILTAALDHDVGHPYNHFALANAYAIVGEYNNSVKHFEECLKLNPTFELAKKHKNAVLCHMFFTEKMKNIEETLNKLREELTEFNNKEVDWLKSQAAFLRTMKHAEEFDYRDVEKNCVRMTELTGLNINELKHQGDKSSLIKYFLDSPMYDEKWFEVRGVDIIESAYSLQRLVNHINKQAHMVSSFVIPSDQFRVQDGKIVRDPQMMDLSGNAPEKGKPVAESAEAKTESPKLSDKKIVHKENHISEFDTGIIMYPPTMKINRYQKDFDVETDWPSSRQCKESASSLPENIEAIYPVFLPFENKGLRISSLLSDKIGVPASVEYELPWHPPTCPNDKDAAAFTQKKGQKPQFVSEVVATKYLREKLLEYVGDGDPELVRNMQDAEIGQRIYAAMQMKLAPKWLLYTLSSLYWRVRNNNVNALHCLLTASRTVETKYRDIVLTSLASVYLEMGYFDEALTAAEESFRLSLYEPATNFVLAELNMVKKHRNTHLLHLKQVVRVEPRYLGGLARGLLLGWACILKQVDVLHELEYSEGDICTQMEPGISMVCEKDGSNCHVANIHCFSNHERESSSGIVRMLELKDDNIQGVAIDDIDGAIFDPIISNMPAERTDKQAHQKNYEAMLKIIDKAVKACGARGCYNVQAEDFTLKEEECSHQKLQLSYWLHIISFRQLFSDTELSFPNEITAMTPSNKKVPECRMPSDAMDDFFLERVSKVDGEGWEPILSLMHQFAEMFNFYDYITLGAKIAKFIDTAIETPRW</sequence>
<dbReference type="PANTHER" id="PTHR16091:SF1">
    <property type="entry name" value="TETRATRICOPEPTIDE REPEAT PROTEIN 17"/>
    <property type="match status" value="1"/>
</dbReference>
<dbReference type="GO" id="GO:0005737">
    <property type="term" value="C:cytoplasm"/>
    <property type="evidence" value="ECO:0007669"/>
    <property type="project" value="TreeGrafter"/>
</dbReference>
<dbReference type="InterPro" id="IPR019734">
    <property type="entry name" value="TPR_rpt"/>
</dbReference>
<keyword evidence="1" id="KW-0677">Repeat</keyword>
<accession>A0A922CPW1</accession>
<dbReference type="PROSITE" id="PS50005">
    <property type="entry name" value="TPR"/>
    <property type="match status" value="1"/>
</dbReference>